<dbReference type="Proteomes" id="UP000444721">
    <property type="component" value="Unassembled WGS sequence"/>
</dbReference>
<dbReference type="PANTHER" id="PTHR32343:SF22">
    <property type="entry name" value="LD29830P"/>
    <property type="match status" value="1"/>
</dbReference>
<dbReference type="Gene3D" id="3.30.70.330">
    <property type="match status" value="2"/>
</dbReference>
<feature type="compositionally biased region" description="Low complexity" evidence="2">
    <location>
        <begin position="340"/>
        <end position="358"/>
    </location>
</feature>
<feature type="compositionally biased region" description="Basic and acidic residues" evidence="2">
    <location>
        <begin position="402"/>
        <end position="415"/>
    </location>
</feature>
<dbReference type="AlphaFoldDB" id="A0A6A5BYC3"/>
<feature type="domain" description="RRM" evidence="3">
    <location>
        <begin position="148"/>
        <end position="223"/>
    </location>
</feature>
<accession>A0A6A5BYC3</accession>
<dbReference type="VEuPathDB" id="AmoebaDB:FDP41_011217"/>
<evidence type="ECO:0000259" key="3">
    <source>
        <dbReference type="PROSITE" id="PS50102"/>
    </source>
</evidence>
<dbReference type="VEuPathDB" id="AmoebaDB:NF0085760"/>
<evidence type="ECO:0000256" key="2">
    <source>
        <dbReference type="SAM" id="MobiDB-lite"/>
    </source>
</evidence>
<dbReference type="PANTHER" id="PTHR32343">
    <property type="entry name" value="SERINE/ARGININE-RICH SPLICING FACTOR"/>
    <property type="match status" value="1"/>
</dbReference>
<dbReference type="GeneID" id="68118432"/>
<organism evidence="4 5">
    <name type="scientific">Naegleria fowleri</name>
    <name type="common">Brain eating amoeba</name>
    <dbReference type="NCBI Taxonomy" id="5763"/>
    <lineage>
        <taxon>Eukaryota</taxon>
        <taxon>Discoba</taxon>
        <taxon>Heterolobosea</taxon>
        <taxon>Tetramitia</taxon>
        <taxon>Eutetramitia</taxon>
        <taxon>Vahlkampfiidae</taxon>
        <taxon>Naegleria</taxon>
    </lineage>
</organism>
<keyword evidence="1" id="KW-0694">RNA-binding</keyword>
<feature type="region of interest" description="Disordered" evidence="2">
    <location>
        <begin position="272"/>
        <end position="415"/>
    </location>
</feature>
<dbReference type="VEuPathDB" id="AmoebaDB:NfTy_020690"/>
<dbReference type="SUPFAM" id="SSF54928">
    <property type="entry name" value="RNA-binding domain, RBD"/>
    <property type="match status" value="2"/>
</dbReference>
<evidence type="ECO:0000256" key="1">
    <source>
        <dbReference type="PROSITE-ProRule" id="PRU00176"/>
    </source>
</evidence>
<feature type="compositionally biased region" description="Low complexity" evidence="2">
    <location>
        <begin position="385"/>
        <end position="397"/>
    </location>
</feature>
<comment type="caution">
    <text evidence="4">The sequence shown here is derived from an EMBL/GenBank/DDBJ whole genome shotgun (WGS) entry which is preliminary data.</text>
</comment>
<evidence type="ECO:0000313" key="5">
    <source>
        <dbReference type="Proteomes" id="UP000444721"/>
    </source>
</evidence>
<protein>
    <recommendedName>
        <fullName evidence="3">RRM domain-containing protein</fullName>
    </recommendedName>
</protein>
<dbReference type="InterPro" id="IPR012677">
    <property type="entry name" value="Nucleotide-bd_a/b_plait_sf"/>
</dbReference>
<dbReference type="GO" id="GO:0003723">
    <property type="term" value="F:RNA binding"/>
    <property type="evidence" value="ECO:0007669"/>
    <property type="project" value="UniProtKB-UniRule"/>
</dbReference>
<dbReference type="OMA" id="MAERTIH"/>
<evidence type="ECO:0000313" key="4">
    <source>
        <dbReference type="EMBL" id="KAF0982287.1"/>
    </source>
</evidence>
<gene>
    <name evidence="4" type="ORF">FDP41_011217</name>
</gene>
<feature type="compositionally biased region" description="Basic residues" evidence="2">
    <location>
        <begin position="274"/>
        <end position="285"/>
    </location>
</feature>
<keyword evidence="5" id="KW-1185">Reference proteome</keyword>
<dbReference type="EMBL" id="VFQX01000009">
    <property type="protein sequence ID" value="KAF0982287.1"/>
    <property type="molecule type" value="Genomic_DNA"/>
</dbReference>
<dbReference type="InterPro" id="IPR035979">
    <property type="entry name" value="RBD_domain_sf"/>
</dbReference>
<proteinExistence type="predicted"/>
<reference evidence="4 5" key="1">
    <citation type="journal article" date="2019" name="Sci. Rep.">
        <title>Nanopore sequencing improves the draft genome of the human pathogenic amoeba Naegleria fowleri.</title>
        <authorList>
            <person name="Liechti N."/>
            <person name="Schurch N."/>
            <person name="Bruggmann R."/>
            <person name="Wittwer M."/>
        </authorList>
    </citation>
    <scope>NUCLEOTIDE SEQUENCE [LARGE SCALE GENOMIC DNA]</scope>
    <source>
        <strain evidence="4 5">ATCC 30894</strain>
    </source>
</reference>
<dbReference type="PROSITE" id="PS50102">
    <property type="entry name" value="RRM"/>
    <property type="match status" value="2"/>
</dbReference>
<feature type="domain" description="RRM" evidence="3">
    <location>
        <begin position="11"/>
        <end position="84"/>
    </location>
</feature>
<feature type="compositionally biased region" description="Polar residues" evidence="2">
    <location>
        <begin position="327"/>
        <end position="339"/>
    </location>
</feature>
<dbReference type="SMART" id="SM00360">
    <property type="entry name" value="RRM"/>
    <property type="match status" value="2"/>
</dbReference>
<name>A0A6A5BYC3_NAEFO</name>
<dbReference type="Pfam" id="PF00076">
    <property type="entry name" value="RRM_1"/>
    <property type="match status" value="2"/>
</dbReference>
<dbReference type="OrthoDB" id="4726at2759"/>
<dbReference type="RefSeq" id="XP_044567000.1">
    <property type="nucleotide sequence ID" value="XM_044701601.1"/>
</dbReference>
<sequence length="415" mass="46525">MSSSTSESAKRTVYVSNIAPVVNEETLQKFFNFCGEIEMMRSIHSSSETKYEIVFFEEASAQKAIKLNGTPMVGFKLQIVGAAPSTTTTTSTSLPTTQGAAAGLLLEASQESSAKALNPFIQQIGDPNVDNNLVYSTGDVEKDKEIARTIYVGNIDSRANHNDLVEIFSVCGPIAYIRMAGDGKHPSRFAFIEFLDIEAANKAMSLSGHRLFDHEIKVNRSKKPITKPGVKMTPQEEKKLSDAITSLKDKLELYERDPELFKKTYLENLDHGKTTQHHYTPRRHQQQNYQPYHHHQQHQYNGGGHHHSYNQHTSHNYYNRHHHNYNQPQGYHNTSNRYYNNSGRYGSASASSSSNNSYSGGGPREDIPKHSPSSTDNNNDSRNANSTYGSNMSSYSSQREANGGRRLDSSYTEQR</sequence>
<feature type="compositionally biased region" description="Polar residues" evidence="2">
    <location>
        <begin position="371"/>
        <end position="384"/>
    </location>
</feature>
<dbReference type="InterPro" id="IPR000504">
    <property type="entry name" value="RRM_dom"/>
</dbReference>